<evidence type="ECO:0000256" key="5">
    <source>
        <dbReference type="ARBA" id="ARBA00022729"/>
    </source>
</evidence>
<proteinExistence type="inferred from homology"/>
<protein>
    <submittedName>
        <fullName evidence="8">Uncharacterized protein</fullName>
    </submittedName>
</protein>
<dbReference type="GO" id="GO:0005576">
    <property type="term" value="C:extracellular region"/>
    <property type="evidence" value="ECO:0007669"/>
    <property type="project" value="UniProtKB-SubCell"/>
</dbReference>
<evidence type="ECO:0000256" key="6">
    <source>
        <dbReference type="ARBA" id="ARBA00023157"/>
    </source>
</evidence>
<dbReference type="PANTHER" id="PTHR33136:SF107">
    <property type="entry name" value="RAPID ALKALINIZATION FACTOR"/>
    <property type="match status" value="1"/>
</dbReference>
<evidence type="ECO:0000256" key="1">
    <source>
        <dbReference type="ARBA" id="ARBA00004613"/>
    </source>
</evidence>
<organism evidence="8 9">
    <name type="scientific">Saponaria officinalis</name>
    <name type="common">Common soapwort</name>
    <name type="synonym">Lychnis saponaria</name>
    <dbReference type="NCBI Taxonomy" id="3572"/>
    <lineage>
        <taxon>Eukaryota</taxon>
        <taxon>Viridiplantae</taxon>
        <taxon>Streptophyta</taxon>
        <taxon>Embryophyta</taxon>
        <taxon>Tracheophyta</taxon>
        <taxon>Spermatophyta</taxon>
        <taxon>Magnoliopsida</taxon>
        <taxon>eudicotyledons</taxon>
        <taxon>Gunneridae</taxon>
        <taxon>Pentapetalae</taxon>
        <taxon>Caryophyllales</taxon>
        <taxon>Caryophyllaceae</taxon>
        <taxon>Caryophylleae</taxon>
        <taxon>Saponaria</taxon>
    </lineage>
</organism>
<evidence type="ECO:0000256" key="2">
    <source>
        <dbReference type="ARBA" id="ARBA00009178"/>
    </source>
</evidence>
<name>A0AAW1LDG2_SAPOF</name>
<comment type="caution">
    <text evidence="8">The sequence shown here is derived from an EMBL/GenBank/DDBJ whole genome shotgun (WGS) entry which is preliminary data.</text>
</comment>
<sequence length="115" mass="12744">MAKITSFSVLILAVSFLLSMSLFPQPADASEKNPTGLEIGKWSENGQCRGTIEECNGPEIRRSTVETVRYISYDALIPNRVFCSLRGLSYYNCVPNTTANPYQRGCDTMSGCARY</sequence>
<comment type="similarity">
    <text evidence="2">Belongs to the plant rapid alkalinization factor (RALF) family.</text>
</comment>
<evidence type="ECO:0000256" key="3">
    <source>
        <dbReference type="ARBA" id="ARBA00022525"/>
    </source>
</evidence>
<dbReference type="GO" id="GO:0005179">
    <property type="term" value="F:hormone activity"/>
    <property type="evidence" value="ECO:0007669"/>
    <property type="project" value="UniProtKB-KW"/>
</dbReference>
<keyword evidence="9" id="KW-1185">Reference proteome</keyword>
<evidence type="ECO:0000256" key="4">
    <source>
        <dbReference type="ARBA" id="ARBA00022702"/>
    </source>
</evidence>
<keyword evidence="6" id="KW-1015">Disulfide bond</keyword>
<dbReference type="Pfam" id="PF05498">
    <property type="entry name" value="RALF"/>
    <property type="match status" value="1"/>
</dbReference>
<reference evidence="8" key="1">
    <citation type="submission" date="2024-03" db="EMBL/GenBank/DDBJ databases">
        <title>WGS assembly of Saponaria officinalis var. Norfolk2.</title>
        <authorList>
            <person name="Jenkins J."/>
            <person name="Shu S."/>
            <person name="Grimwood J."/>
            <person name="Barry K."/>
            <person name="Goodstein D."/>
            <person name="Schmutz J."/>
            <person name="Leebens-Mack J."/>
            <person name="Osbourn A."/>
        </authorList>
    </citation>
    <scope>NUCLEOTIDE SEQUENCE [LARGE SCALE GENOMIC DNA]</scope>
    <source>
        <strain evidence="8">JIC</strain>
    </source>
</reference>
<dbReference type="PANTHER" id="PTHR33136">
    <property type="entry name" value="RAPID ALKALINIZATION FACTOR-LIKE"/>
    <property type="match status" value="1"/>
</dbReference>
<feature type="chain" id="PRO_5043329366" evidence="7">
    <location>
        <begin position="30"/>
        <end position="115"/>
    </location>
</feature>
<accession>A0AAW1LDG2</accession>
<keyword evidence="5 7" id="KW-0732">Signal</keyword>
<evidence type="ECO:0000256" key="7">
    <source>
        <dbReference type="SAM" id="SignalP"/>
    </source>
</evidence>
<dbReference type="InterPro" id="IPR008801">
    <property type="entry name" value="RALF"/>
</dbReference>
<dbReference type="GO" id="GO:0009506">
    <property type="term" value="C:plasmodesma"/>
    <property type="evidence" value="ECO:0007669"/>
    <property type="project" value="TreeGrafter"/>
</dbReference>
<evidence type="ECO:0000313" key="8">
    <source>
        <dbReference type="EMBL" id="KAK9733653.1"/>
    </source>
</evidence>
<evidence type="ECO:0000313" key="9">
    <source>
        <dbReference type="Proteomes" id="UP001443914"/>
    </source>
</evidence>
<dbReference type="AlphaFoldDB" id="A0AAW1LDG2"/>
<keyword evidence="4" id="KW-0372">Hormone</keyword>
<dbReference type="Proteomes" id="UP001443914">
    <property type="component" value="Unassembled WGS sequence"/>
</dbReference>
<comment type="subcellular location">
    <subcellularLocation>
        <location evidence="1">Secreted</location>
    </subcellularLocation>
</comment>
<feature type="signal peptide" evidence="7">
    <location>
        <begin position="1"/>
        <end position="29"/>
    </location>
</feature>
<dbReference type="EMBL" id="JBDFQZ010000004">
    <property type="protein sequence ID" value="KAK9733653.1"/>
    <property type="molecule type" value="Genomic_DNA"/>
</dbReference>
<gene>
    <name evidence="8" type="ORF">RND81_04G081900</name>
</gene>
<keyword evidence="3" id="KW-0964">Secreted</keyword>
<dbReference type="GO" id="GO:0019722">
    <property type="term" value="P:calcium-mediated signaling"/>
    <property type="evidence" value="ECO:0007669"/>
    <property type="project" value="TreeGrafter"/>
</dbReference>